<dbReference type="InterPro" id="IPR039261">
    <property type="entry name" value="FNR_nucleotide-bd"/>
</dbReference>
<dbReference type="Gene3D" id="2.40.30.10">
    <property type="entry name" value="Translation factors"/>
    <property type="match status" value="1"/>
</dbReference>
<dbReference type="Proteomes" id="UP000283269">
    <property type="component" value="Unassembled WGS sequence"/>
</dbReference>
<dbReference type="PANTHER" id="PTHR42815:SF2">
    <property type="entry name" value="FAD-BINDING, PUTATIVE (AFU_ORTHOLOGUE AFUA_6G07600)-RELATED"/>
    <property type="match status" value="1"/>
</dbReference>
<dbReference type="EMBL" id="NHYD01002434">
    <property type="protein sequence ID" value="PPQ86743.1"/>
    <property type="molecule type" value="Genomic_DNA"/>
</dbReference>
<evidence type="ECO:0000313" key="2">
    <source>
        <dbReference type="Proteomes" id="UP000283269"/>
    </source>
</evidence>
<evidence type="ECO:0000313" key="1">
    <source>
        <dbReference type="EMBL" id="PPQ86743.1"/>
    </source>
</evidence>
<proteinExistence type="predicted"/>
<dbReference type="AlphaFoldDB" id="A0A409X7H0"/>
<dbReference type="Gene3D" id="3.40.50.80">
    <property type="entry name" value="Nucleotide-binding domain of ferredoxin-NADP reductase (FNR) module"/>
    <property type="match status" value="1"/>
</dbReference>
<reference evidence="1 2" key="1">
    <citation type="journal article" date="2018" name="Evol. Lett.">
        <title>Horizontal gene cluster transfer increased hallucinogenic mushroom diversity.</title>
        <authorList>
            <person name="Reynolds H.T."/>
            <person name="Vijayakumar V."/>
            <person name="Gluck-Thaler E."/>
            <person name="Korotkin H.B."/>
            <person name="Matheny P.B."/>
            <person name="Slot J.C."/>
        </authorList>
    </citation>
    <scope>NUCLEOTIDE SEQUENCE [LARGE SCALE GENOMIC DNA]</scope>
    <source>
        <strain evidence="1 2">2631</strain>
    </source>
</reference>
<keyword evidence="2" id="KW-1185">Reference proteome</keyword>
<dbReference type="OrthoDB" id="436496at2759"/>
<evidence type="ECO:0008006" key="3">
    <source>
        <dbReference type="Google" id="ProtNLM"/>
    </source>
</evidence>
<dbReference type="InterPro" id="IPR017938">
    <property type="entry name" value="Riboflavin_synthase-like_b-brl"/>
</dbReference>
<accession>A0A409X7H0</accession>
<protein>
    <recommendedName>
        <fullName evidence="3">FAD-binding FR-type domain-containing protein</fullName>
    </recommendedName>
</protein>
<dbReference type="InParanoid" id="A0A409X7H0"/>
<organism evidence="1 2">
    <name type="scientific">Psilocybe cyanescens</name>
    <dbReference type="NCBI Taxonomy" id="93625"/>
    <lineage>
        <taxon>Eukaryota</taxon>
        <taxon>Fungi</taxon>
        <taxon>Dikarya</taxon>
        <taxon>Basidiomycota</taxon>
        <taxon>Agaricomycotina</taxon>
        <taxon>Agaricomycetes</taxon>
        <taxon>Agaricomycetidae</taxon>
        <taxon>Agaricales</taxon>
        <taxon>Agaricineae</taxon>
        <taxon>Strophariaceae</taxon>
        <taxon>Psilocybe</taxon>
    </lineage>
</organism>
<dbReference type="STRING" id="93625.A0A409X7H0"/>
<name>A0A409X7H0_PSICY</name>
<gene>
    <name evidence="1" type="ORF">CVT25_012380</name>
</gene>
<dbReference type="SUPFAM" id="SSF52343">
    <property type="entry name" value="Ferredoxin reductase-like, C-terminal NADP-linked domain"/>
    <property type="match status" value="1"/>
</dbReference>
<sequence length="646" mass="71384">MTALHGWHRGEQLARQKHGIDKIPSTALLYTHIHADIPEQHSSFYCSNIQFLPVCILDGTQRPWISILAAADGNIGYIQYPKHNTLTIDAKLWSGDPFCEYLKNMGGKGNSDLIGGLGVEVSTRKRNKFAGRMTKIEVNKNAVRIELVANQAVGHCPKYITVRELLPYPEASCFVQEDKPHLTQDERLSKDAINFILGSDTVFLGTTYSAMADESSLFPSHLGLNHRGGRVGFVRVRSSDGRTVILPDFPGANYMNSLGNIEATPLASLAFISFTTGDILYLTGKARNVYGAEAQTIMPLQDTFTEIYVTGYTLVRDALPARQDPAVEIQPSPYSPPVRLLAEEESAELLVQVPERPTALLTRVVVHTPTLATFEWESSSPLLFSPGQSIIMEFSPFFDSHRQERQISDEQTSSPIKEEFIRTWTISNASQSESRAFSLTMREKPGGKVTGALFDLVRKLSAEHKVDILDNSRTLDLRVNIVGVSGEFIIPPFKPHLPLIIGAKEIKRLYWIAGGIGITPFIAMLAALTELTYPPPVDIMLLISAREPDVMLSLISTAIKGGALPPYLSIHLFTKEEVSGAYPELKYSLHDGRIGASFFKDEKLHFDAEDHEIFICGSGPFEESVLRSLAGAGADLGRIHREGFAY</sequence>
<dbReference type="SUPFAM" id="SSF63380">
    <property type="entry name" value="Riboflavin synthase domain-like"/>
    <property type="match status" value="1"/>
</dbReference>
<dbReference type="PANTHER" id="PTHR42815">
    <property type="entry name" value="FAD-BINDING, PUTATIVE (AFU_ORTHOLOGUE AFUA_6G07600)-RELATED"/>
    <property type="match status" value="1"/>
</dbReference>
<comment type="caution">
    <text evidence="1">The sequence shown here is derived from an EMBL/GenBank/DDBJ whole genome shotgun (WGS) entry which is preliminary data.</text>
</comment>